<dbReference type="GO" id="GO:0006284">
    <property type="term" value="P:base-excision repair"/>
    <property type="evidence" value="ECO:0007669"/>
    <property type="project" value="TreeGrafter"/>
</dbReference>
<comment type="subcellular location">
    <subcellularLocation>
        <location evidence="1">Nucleus</location>
    </subcellularLocation>
</comment>
<dbReference type="GO" id="GO:0006260">
    <property type="term" value="P:DNA replication"/>
    <property type="evidence" value="ECO:0007669"/>
    <property type="project" value="InterPro"/>
</dbReference>
<dbReference type="Gene3D" id="2.40.50.140">
    <property type="entry name" value="Nucleic acid-binding proteins"/>
    <property type="match status" value="1"/>
</dbReference>
<comment type="similarity">
    <text evidence="2">Belongs to the replication factor A protein 3 family.</text>
</comment>
<dbReference type="GO" id="GO:0006298">
    <property type="term" value="P:mismatch repair"/>
    <property type="evidence" value="ECO:0007669"/>
    <property type="project" value="TreeGrafter"/>
</dbReference>
<name>A0A4S4LN09_9AGAM</name>
<sequence length="108" mass="11929">MENTPRVNSARLGDYVGRTVRLVGEVKRVKDLSAIVQATDMGQVEVKLTTKGDIESVESSFIEVIGTVEDANVMKLHGCINFGQCDLDLDLINFCINLSHDPKFAKIF</sequence>
<dbReference type="InterPro" id="IPR013970">
    <property type="entry name" value="Rfa2"/>
</dbReference>
<keyword evidence="3" id="KW-0539">Nucleus</keyword>
<evidence type="ECO:0000256" key="2">
    <source>
        <dbReference type="ARBA" id="ARBA00009761"/>
    </source>
</evidence>
<keyword evidence="5" id="KW-1185">Reference proteome</keyword>
<gene>
    <name evidence="4" type="ORF">EW145_g668</name>
</gene>
<dbReference type="Pfam" id="PF08661">
    <property type="entry name" value="Rep_fac-A_3"/>
    <property type="match status" value="1"/>
</dbReference>
<evidence type="ECO:0000313" key="5">
    <source>
        <dbReference type="Proteomes" id="UP000308199"/>
    </source>
</evidence>
<accession>A0A4S4LN09</accession>
<dbReference type="AlphaFoldDB" id="A0A4S4LN09"/>
<evidence type="ECO:0000313" key="4">
    <source>
        <dbReference type="EMBL" id="THH11420.1"/>
    </source>
</evidence>
<evidence type="ECO:0008006" key="6">
    <source>
        <dbReference type="Google" id="ProtNLM"/>
    </source>
</evidence>
<dbReference type="GO" id="GO:0035861">
    <property type="term" value="C:site of double-strand break"/>
    <property type="evidence" value="ECO:0007669"/>
    <property type="project" value="TreeGrafter"/>
</dbReference>
<dbReference type="CDD" id="cd04479">
    <property type="entry name" value="RPA3"/>
    <property type="match status" value="1"/>
</dbReference>
<evidence type="ECO:0000256" key="3">
    <source>
        <dbReference type="ARBA" id="ARBA00023242"/>
    </source>
</evidence>
<dbReference type="GO" id="GO:0005662">
    <property type="term" value="C:DNA replication factor A complex"/>
    <property type="evidence" value="ECO:0007669"/>
    <property type="project" value="TreeGrafter"/>
</dbReference>
<dbReference type="Proteomes" id="UP000308199">
    <property type="component" value="Unassembled WGS sequence"/>
</dbReference>
<reference evidence="4 5" key="1">
    <citation type="submission" date="2019-02" db="EMBL/GenBank/DDBJ databases">
        <title>Genome sequencing of the rare red list fungi Phellinidium pouzarii.</title>
        <authorList>
            <person name="Buettner E."/>
            <person name="Kellner H."/>
        </authorList>
    </citation>
    <scope>NUCLEOTIDE SEQUENCE [LARGE SCALE GENOMIC DNA]</scope>
    <source>
        <strain evidence="4 5">DSM 108285</strain>
    </source>
</reference>
<evidence type="ECO:0000256" key="1">
    <source>
        <dbReference type="ARBA" id="ARBA00004123"/>
    </source>
</evidence>
<dbReference type="InterPro" id="IPR012340">
    <property type="entry name" value="NA-bd_OB-fold"/>
</dbReference>
<dbReference type="GO" id="GO:0003684">
    <property type="term" value="F:damaged DNA binding"/>
    <property type="evidence" value="ECO:0007669"/>
    <property type="project" value="TreeGrafter"/>
</dbReference>
<protein>
    <recommendedName>
        <fullName evidence="6">Replication factor A protein 3</fullName>
    </recommendedName>
</protein>
<dbReference type="EMBL" id="SGPK01000014">
    <property type="protein sequence ID" value="THH11420.1"/>
    <property type="molecule type" value="Genomic_DNA"/>
</dbReference>
<dbReference type="GO" id="GO:0000724">
    <property type="term" value="P:double-strand break repair via homologous recombination"/>
    <property type="evidence" value="ECO:0007669"/>
    <property type="project" value="TreeGrafter"/>
</dbReference>
<dbReference type="SUPFAM" id="SSF50249">
    <property type="entry name" value="Nucleic acid-binding proteins"/>
    <property type="match status" value="1"/>
</dbReference>
<dbReference type="PANTHER" id="PTHR15114:SF1">
    <property type="entry name" value="REPLICATION PROTEIN A 14 KDA SUBUNIT"/>
    <property type="match status" value="1"/>
</dbReference>
<dbReference type="OrthoDB" id="188186at2759"/>
<dbReference type="GO" id="GO:0006289">
    <property type="term" value="P:nucleotide-excision repair"/>
    <property type="evidence" value="ECO:0007669"/>
    <property type="project" value="TreeGrafter"/>
</dbReference>
<dbReference type="PANTHER" id="PTHR15114">
    <property type="entry name" value="REPLICATION PROTEIN A3"/>
    <property type="match status" value="1"/>
</dbReference>
<organism evidence="4 5">
    <name type="scientific">Phellinidium pouzarii</name>
    <dbReference type="NCBI Taxonomy" id="167371"/>
    <lineage>
        <taxon>Eukaryota</taxon>
        <taxon>Fungi</taxon>
        <taxon>Dikarya</taxon>
        <taxon>Basidiomycota</taxon>
        <taxon>Agaricomycotina</taxon>
        <taxon>Agaricomycetes</taxon>
        <taxon>Hymenochaetales</taxon>
        <taxon>Hymenochaetaceae</taxon>
        <taxon>Phellinidium</taxon>
    </lineage>
</organism>
<comment type="caution">
    <text evidence="4">The sequence shown here is derived from an EMBL/GenBank/DDBJ whole genome shotgun (WGS) entry which is preliminary data.</text>
</comment>
<dbReference type="GO" id="GO:0003697">
    <property type="term" value="F:single-stranded DNA binding"/>
    <property type="evidence" value="ECO:0007669"/>
    <property type="project" value="TreeGrafter"/>
</dbReference>
<proteinExistence type="inferred from homology"/>